<accession>A0A1V9Y4C0</accession>
<feature type="transmembrane region" description="Helical" evidence="6">
    <location>
        <begin position="687"/>
        <end position="706"/>
    </location>
</feature>
<dbReference type="GO" id="GO:0015297">
    <property type="term" value="F:antiporter activity"/>
    <property type="evidence" value="ECO:0007669"/>
    <property type="project" value="InterPro"/>
</dbReference>
<feature type="transmembrane region" description="Helical" evidence="6">
    <location>
        <begin position="771"/>
        <end position="795"/>
    </location>
</feature>
<dbReference type="CDD" id="cd13132">
    <property type="entry name" value="MATE_eukaryotic"/>
    <property type="match status" value="2"/>
</dbReference>
<feature type="transmembrane region" description="Helical" evidence="6">
    <location>
        <begin position="507"/>
        <end position="533"/>
    </location>
</feature>
<keyword evidence="8" id="KW-1185">Reference proteome</keyword>
<feature type="transmembrane region" description="Helical" evidence="6">
    <location>
        <begin position="733"/>
        <end position="751"/>
    </location>
</feature>
<dbReference type="OrthoDB" id="2126698at2759"/>
<evidence type="ECO:0000256" key="1">
    <source>
        <dbReference type="ARBA" id="ARBA00004141"/>
    </source>
</evidence>
<evidence type="ECO:0000256" key="5">
    <source>
        <dbReference type="ARBA" id="ARBA00023136"/>
    </source>
</evidence>
<evidence type="ECO:0000256" key="6">
    <source>
        <dbReference type="SAM" id="Phobius"/>
    </source>
</evidence>
<protein>
    <submittedName>
        <fullName evidence="7">Multidrug/Oligosaccharidyl-lipid/Polysaccharide (MOP) Flippase Superfamily</fullName>
    </submittedName>
</protein>
<feature type="transmembrane region" description="Helical" evidence="6">
    <location>
        <begin position="356"/>
        <end position="376"/>
    </location>
</feature>
<feature type="transmembrane region" description="Helical" evidence="6">
    <location>
        <begin position="849"/>
        <end position="872"/>
    </location>
</feature>
<dbReference type="Pfam" id="PF01554">
    <property type="entry name" value="MatE"/>
    <property type="match status" value="4"/>
</dbReference>
<proteinExistence type="inferred from homology"/>
<feature type="transmembrane region" description="Helical" evidence="6">
    <location>
        <begin position="193"/>
        <end position="215"/>
    </location>
</feature>
<dbReference type="EMBL" id="JNBR01002929">
    <property type="protein sequence ID" value="OQR80571.1"/>
    <property type="molecule type" value="Genomic_DNA"/>
</dbReference>
<evidence type="ECO:0000256" key="3">
    <source>
        <dbReference type="ARBA" id="ARBA00022692"/>
    </source>
</evidence>
<dbReference type="GO" id="GO:1990961">
    <property type="term" value="P:xenobiotic detoxification by transmembrane export across the plasma membrane"/>
    <property type="evidence" value="ECO:0007669"/>
    <property type="project" value="InterPro"/>
</dbReference>
<dbReference type="PANTHER" id="PTHR11206">
    <property type="entry name" value="MULTIDRUG RESISTANCE PROTEIN"/>
    <property type="match status" value="1"/>
</dbReference>
<dbReference type="GO" id="GO:0042910">
    <property type="term" value="F:xenobiotic transmembrane transporter activity"/>
    <property type="evidence" value="ECO:0007669"/>
    <property type="project" value="InterPro"/>
</dbReference>
<feature type="transmembrane region" description="Helical" evidence="6">
    <location>
        <begin position="268"/>
        <end position="293"/>
    </location>
</feature>
<feature type="transmembrane region" description="Helical" evidence="6">
    <location>
        <begin position="158"/>
        <end position="181"/>
    </location>
</feature>
<evidence type="ECO:0000256" key="4">
    <source>
        <dbReference type="ARBA" id="ARBA00022989"/>
    </source>
</evidence>
<feature type="transmembrane region" description="Helical" evidence="6">
    <location>
        <begin position="884"/>
        <end position="904"/>
    </location>
</feature>
<keyword evidence="4 6" id="KW-1133">Transmembrane helix</keyword>
<dbReference type="STRING" id="1202772.A0A1V9Y4C0"/>
<feature type="transmembrane region" description="Helical" evidence="6">
    <location>
        <begin position="313"/>
        <end position="336"/>
    </location>
</feature>
<keyword evidence="3 6" id="KW-0812">Transmembrane</keyword>
<comment type="caution">
    <text evidence="7">The sequence shown here is derived from an EMBL/GenBank/DDBJ whole genome shotgun (WGS) entry which is preliminary data.</text>
</comment>
<comment type="similarity">
    <text evidence="2">Belongs to the multi antimicrobial extrusion (MATE) (TC 2.A.66.1) family.</text>
</comment>
<feature type="transmembrane region" description="Helical" evidence="6">
    <location>
        <begin position="910"/>
        <end position="933"/>
    </location>
</feature>
<name>A0A1V9Y4C0_ACHHY</name>
<dbReference type="GO" id="GO:0016020">
    <property type="term" value="C:membrane"/>
    <property type="evidence" value="ECO:0007669"/>
    <property type="project" value="UniProtKB-SubCell"/>
</dbReference>
<feature type="transmembrane region" description="Helical" evidence="6">
    <location>
        <begin position="396"/>
        <end position="413"/>
    </location>
</feature>
<dbReference type="AlphaFoldDB" id="A0A1V9Y4C0"/>
<dbReference type="InterPro" id="IPR045069">
    <property type="entry name" value="MATE_euk"/>
</dbReference>
<feature type="transmembrane region" description="Helical" evidence="6">
    <location>
        <begin position="227"/>
        <end position="247"/>
    </location>
</feature>
<reference evidence="7 8" key="1">
    <citation type="journal article" date="2014" name="Genome Biol. Evol.">
        <title>The secreted proteins of Achlya hypogyna and Thraustotheca clavata identify the ancestral oomycete secretome and reveal gene acquisitions by horizontal gene transfer.</title>
        <authorList>
            <person name="Misner I."/>
            <person name="Blouin N."/>
            <person name="Leonard G."/>
            <person name="Richards T.A."/>
            <person name="Lane C.E."/>
        </authorList>
    </citation>
    <scope>NUCLEOTIDE SEQUENCE [LARGE SCALE GENOMIC DNA]</scope>
    <source>
        <strain evidence="7 8">ATCC 48635</strain>
    </source>
</reference>
<feature type="transmembrane region" description="Helical" evidence="6">
    <location>
        <begin position="119"/>
        <end position="138"/>
    </location>
</feature>
<feature type="transmembrane region" description="Helical" evidence="6">
    <location>
        <begin position="454"/>
        <end position="473"/>
    </location>
</feature>
<dbReference type="Proteomes" id="UP000243579">
    <property type="component" value="Unassembled WGS sequence"/>
</dbReference>
<gene>
    <name evidence="7" type="ORF">ACHHYP_17456</name>
</gene>
<evidence type="ECO:0000313" key="8">
    <source>
        <dbReference type="Proteomes" id="UP000243579"/>
    </source>
</evidence>
<keyword evidence="5 6" id="KW-0472">Membrane</keyword>
<comment type="subcellular location">
    <subcellularLocation>
        <location evidence="1">Membrane</location>
        <topology evidence="1">Multi-pass membrane protein</topology>
    </subcellularLocation>
</comment>
<feature type="transmembrane region" description="Helical" evidence="6">
    <location>
        <begin position="425"/>
        <end position="448"/>
    </location>
</feature>
<evidence type="ECO:0000256" key="2">
    <source>
        <dbReference type="ARBA" id="ARBA00010199"/>
    </source>
</evidence>
<evidence type="ECO:0000313" key="7">
    <source>
        <dbReference type="EMBL" id="OQR80571.1"/>
    </source>
</evidence>
<sequence length="950" mass="102483">MAAEAQGLLREATSPASYDAKVVEMETASKIEQPTSTRAEIISLVQLAYPLVATFAMEFLPGFLSVALVGHLNSPYTKEYVDAAALSTVFLNVSGLSIGFGLASAMDTLCSQSVGAGKIYMLGVYLQSGMIVLSMAYVPMVLMNYNTTYFLELLGQDAMVASLAGHFSRVTVFCLPSLFLYELLKKVLQAQHIVAPMAYIAVASNFIYIAVGYYLCYHTSLGFIGAAYARLVSNFCMPLMVLPYLIWNPVYKTWWPEDHSMSSQWGEAFAHVYEFVTFGVPGMLMMLMEWWAFEMLALMAGWMPNPVLSISVHSVLINLSAMAYSLFLGISVATTIRVGNALGAYEPERAKAIGKAAYCVTFGAAMLVATFFLATHNVLPAFFINDPSSIAQTQRALYFFVIFEVLDAMNCVAQGILRGMGRQAIGAYVNAMAYYVVGIPVAGLIGFYCELDVQGLWIGIAVGVFSAFCVYSWTLRRTNWRAMADKALLGRPSAPSRLKEAIALLRLAGPIFATYALEFFPGFVAVALVGHLASPHVKEFVDAAAFSVLFLNITGTSVGFGLASALDTLAPQAIGANKPDLIGSYLQCGAVTLGLAFGPMLVVNYAAESWLIALHIDATVAELAGHFSRVLVWGLPPLFAYELLKKALQAQHVVAPMVYIAVASNIVYAAVGYILCYHTQLGFIGAAYARLAANAIMPILALGFLARNSMLQAWWPRGIKTDWRSTTQHLAEFVRMGIPAMLMLLMEWWAFEVLELTAGWLPNPIVSISVLITIAAYVYSVFLGISVAATIQVGNALGANDPARAKVIAATSYFVMLSSAAMVSVLIFATRSVLPKVFINDPDSIAYAAHVLNIVAVFELADAMSAVAQGILRGLGLQSVGASVNAIAYYVIGIPLGALLAFYFQLGVQGLWIGLFVGVLLAFIVFSIVLYFANWDRAATTAATRSTADG</sequence>
<feature type="transmembrane region" description="Helical" evidence="6">
    <location>
        <begin position="545"/>
        <end position="570"/>
    </location>
</feature>
<feature type="transmembrane region" description="Helical" evidence="6">
    <location>
        <begin position="653"/>
        <end position="675"/>
    </location>
</feature>
<dbReference type="NCBIfam" id="TIGR00797">
    <property type="entry name" value="matE"/>
    <property type="match status" value="2"/>
</dbReference>
<dbReference type="InterPro" id="IPR002528">
    <property type="entry name" value="MATE_fam"/>
</dbReference>
<feature type="transmembrane region" description="Helical" evidence="6">
    <location>
        <begin position="84"/>
        <end position="107"/>
    </location>
</feature>
<feature type="transmembrane region" description="Helical" evidence="6">
    <location>
        <begin position="47"/>
        <end position="72"/>
    </location>
</feature>
<feature type="transmembrane region" description="Helical" evidence="6">
    <location>
        <begin position="807"/>
        <end position="829"/>
    </location>
</feature>
<organism evidence="7 8">
    <name type="scientific">Achlya hypogyna</name>
    <name type="common">Oomycete</name>
    <name type="synonym">Protoachlya hypogyna</name>
    <dbReference type="NCBI Taxonomy" id="1202772"/>
    <lineage>
        <taxon>Eukaryota</taxon>
        <taxon>Sar</taxon>
        <taxon>Stramenopiles</taxon>
        <taxon>Oomycota</taxon>
        <taxon>Saprolegniomycetes</taxon>
        <taxon>Saprolegniales</taxon>
        <taxon>Achlyaceae</taxon>
        <taxon>Achlya</taxon>
    </lineage>
</organism>